<organism evidence="2 3">
    <name type="scientific">Allokutzneria albata</name>
    <name type="common">Kibdelosporangium albatum</name>
    <dbReference type="NCBI Taxonomy" id="211114"/>
    <lineage>
        <taxon>Bacteria</taxon>
        <taxon>Bacillati</taxon>
        <taxon>Actinomycetota</taxon>
        <taxon>Actinomycetes</taxon>
        <taxon>Pseudonocardiales</taxon>
        <taxon>Pseudonocardiaceae</taxon>
        <taxon>Allokutzneria</taxon>
    </lineage>
</organism>
<dbReference type="InterPro" id="IPR050099">
    <property type="entry name" value="SIS_GmhA/DiaA_subfam"/>
</dbReference>
<dbReference type="CDD" id="cd05006">
    <property type="entry name" value="SIS_GmhA"/>
    <property type="match status" value="1"/>
</dbReference>
<dbReference type="PANTHER" id="PTHR30390">
    <property type="entry name" value="SEDOHEPTULOSE 7-PHOSPHATE ISOMERASE / DNAA INITIATOR-ASSOCIATING FACTOR FOR REPLICATION INITIATION"/>
    <property type="match status" value="1"/>
</dbReference>
<evidence type="ECO:0000313" key="2">
    <source>
        <dbReference type="EMBL" id="SDM59093.1"/>
    </source>
</evidence>
<dbReference type="GO" id="GO:0097367">
    <property type="term" value="F:carbohydrate derivative binding"/>
    <property type="evidence" value="ECO:0007669"/>
    <property type="project" value="InterPro"/>
</dbReference>
<dbReference type="SUPFAM" id="SSF53697">
    <property type="entry name" value="SIS domain"/>
    <property type="match status" value="1"/>
</dbReference>
<gene>
    <name evidence="2" type="ORF">SAMN04489726_2402</name>
</gene>
<proteinExistence type="predicted"/>
<dbReference type="InterPro" id="IPR001347">
    <property type="entry name" value="SIS_dom"/>
</dbReference>
<dbReference type="AlphaFoldDB" id="A0A1G9UGZ4"/>
<feature type="domain" description="SIS" evidence="1">
    <location>
        <begin position="38"/>
        <end position="192"/>
    </location>
</feature>
<keyword evidence="2" id="KW-0413">Isomerase</keyword>
<dbReference type="PROSITE" id="PS51464">
    <property type="entry name" value="SIS"/>
    <property type="match status" value="1"/>
</dbReference>
<dbReference type="InterPro" id="IPR046348">
    <property type="entry name" value="SIS_dom_sf"/>
</dbReference>
<dbReference type="EMBL" id="LT629701">
    <property type="protein sequence ID" value="SDM59093.1"/>
    <property type="molecule type" value="Genomic_DNA"/>
</dbReference>
<dbReference type="RefSeq" id="WP_030432458.1">
    <property type="nucleotide sequence ID" value="NZ_JOEF01000027.1"/>
</dbReference>
<name>A0A1G9UGZ4_ALLAB</name>
<dbReference type="eggNOG" id="COG0279">
    <property type="taxonomic scope" value="Bacteria"/>
</dbReference>
<protein>
    <submittedName>
        <fullName evidence="2">D-sedoheptulose 7-phosphate isomerase</fullName>
    </submittedName>
</protein>
<dbReference type="InterPro" id="IPR035461">
    <property type="entry name" value="GmhA/DiaA"/>
</dbReference>
<dbReference type="PANTHER" id="PTHR30390:SF6">
    <property type="entry name" value="DNAA INITIATOR-ASSOCIATING PROTEIN DIAA"/>
    <property type="match status" value="1"/>
</dbReference>
<dbReference type="GO" id="GO:0016853">
    <property type="term" value="F:isomerase activity"/>
    <property type="evidence" value="ECO:0007669"/>
    <property type="project" value="UniProtKB-KW"/>
</dbReference>
<evidence type="ECO:0000259" key="1">
    <source>
        <dbReference type="PROSITE" id="PS51464"/>
    </source>
</evidence>
<keyword evidence="3" id="KW-1185">Reference proteome</keyword>
<sequence length="200" mass="20976">MTRTLPDPIARDHIDALTVTLSALRKQSSTLGRWGRVLANRLDAGARLLVAGNGGSAAEAQHLTAELVGRFQDDRRPFSALALNAETSSLTAIGNDYGYEQVFARQVTAHARPGDVLLLLSTSGRSPNLLRAAEAGHTAGALVWALTGSAPNPLHDAADEAVALPGSTSSVQEAQLVAVHVLCEAFEAALSEVDAHRRVS</sequence>
<dbReference type="Gene3D" id="3.40.50.10490">
    <property type="entry name" value="Glucose-6-phosphate isomerase like protein, domain 1"/>
    <property type="match status" value="1"/>
</dbReference>
<accession>A0A1G9UGZ4</accession>
<dbReference type="Proteomes" id="UP000183376">
    <property type="component" value="Chromosome I"/>
</dbReference>
<evidence type="ECO:0000313" key="3">
    <source>
        <dbReference type="Proteomes" id="UP000183376"/>
    </source>
</evidence>
<dbReference type="STRING" id="211114.SAMN04489726_2402"/>
<reference evidence="2 3" key="1">
    <citation type="submission" date="2016-10" db="EMBL/GenBank/DDBJ databases">
        <authorList>
            <person name="de Groot N.N."/>
        </authorList>
    </citation>
    <scope>NUCLEOTIDE SEQUENCE [LARGE SCALE GENOMIC DNA]</scope>
    <source>
        <strain evidence="2 3">DSM 44149</strain>
    </source>
</reference>
<dbReference type="GO" id="GO:1901135">
    <property type="term" value="P:carbohydrate derivative metabolic process"/>
    <property type="evidence" value="ECO:0007669"/>
    <property type="project" value="InterPro"/>
</dbReference>
<dbReference type="Pfam" id="PF13580">
    <property type="entry name" value="SIS_2"/>
    <property type="match status" value="1"/>
</dbReference>